<evidence type="ECO:0000313" key="7">
    <source>
        <dbReference type="EMBL" id="MBU4692369.1"/>
    </source>
</evidence>
<organism evidence="7 8">
    <name type="scientific">Mycoplasma zalophi</name>
    <dbReference type="NCBI Taxonomy" id="191287"/>
    <lineage>
        <taxon>Bacteria</taxon>
        <taxon>Bacillati</taxon>
        <taxon>Mycoplasmatota</taxon>
        <taxon>Mollicutes</taxon>
        <taxon>Mycoplasmataceae</taxon>
        <taxon>Mycoplasma</taxon>
    </lineage>
</organism>
<evidence type="ECO:0008006" key="9">
    <source>
        <dbReference type="Google" id="ProtNLM"/>
    </source>
</evidence>
<dbReference type="InterPro" id="IPR010372">
    <property type="entry name" value="DNA_pol3_delta_N"/>
</dbReference>
<sequence length="317" mass="37775">MKFIYGEEEFFINHYIQKTQNDFKDLNNKYVFDEDADIEDIFNTITSMNIFNEKRLVIIKNNVLLSSNKKYNDIVETFIKVLKDLPNDIEIIFSLHVPKLKQFKPSNLFLYLEKEAEVQKFTKVNDKDLAKFIKKYVKINNADIEELAVAKIIETFPNNLFLITSILDKYIQSNKIIKIENIQQQNEIFYENPEWIVSDSLLKSQNLKDFYLKILYQLNFGISIRNIIVQIMNIFTTAMDIYILKKQNTLKEISELLNIHEYRLKLIFNYLNTHDIDFIKKQIIFLSQLDVDIKQGYIDENIALDYLILNLFRTVEK</sequence>
<keyword evidence="1" id="KW-0808">Transferase</keyword>
<keyword evidence="4" id="KW-0239">DNA-directed DNA polymerase</keyword>
<keyword evidence="3" id="KW-0235">DNA replication</keyword>
<evidence type="ECO:0000256" key="2">
    <source>
        <dbReference type="ARBA" id="ARBA00022695"/>
    </source>
</evidence>
<dbReference type="RefSeq" id="WP_216488891.1">
    <property type="nucleotide sequence ID" value="NZ_JAHMHH010000002.1"/>
</dbReference>
<dbReference type="Pfam" id="PF06144">
    <property type="entry name" value="DNA_pol3_delta"/>
    <property type="match status" value="1"/>
</dbReference>
<name>A0ABS6DQ86_9MOLU</name>
<dbReference type="Proteomes" id="UP000718793">
    <property type="component" value="Unassembled WGS sequence"/>
</dbReference>
<evidence type="ECO:0000256" key="4">
    <source>
        <dbReference type="ARBA" id="ARBA00022932"/>
    </source>
</evidence>
<comment type="caution">
    <text evidence="7">The sequence shown here is derived from an EMBL/GenBank/DDBJ whole genome shotgun (WGS) entry which is preliminary data.</text>
</comment>
<evidence type="ECO:0000259" key="6">
    <source>
        <dbReference type="Pfam" id="PF21694"/>
    </source>
</evidence>
<dbReference type="EMBL" id="JAHMHH010000002">
    <property type="protein sequence ID" value="MBU4692369.1"/>
    <property type="molecule type" value="Genomic_DNA"/>
</dbReference>
<accession>A0ABS6DQ86</accession>
<dbReference type="PANTHER" id="PTHR34388:SF1">
    <property type="entry name" value="DNA POLYMERASE III SUBUNIT DELTA"/>
    <property type="match status" value="1"/>
</dbReference>
<dbReference type="Pfam" id="PF21694">
    <property type="entry name" value="DNA_pol3_delta_C"/>
    <property type="match status" value="1"/>
</dbReference>
<dbReference type="PANTHER" id="PTHR34388">
    <property type="entry name" value="DNA POLYMERASE III SUBUNIT DELTA"/>
    <property type="match status" value="1"/>
</dbReference>
<keyword evidence="2" id="KW-0548">Nucleotidyltransferase</keyword>
<dbReference type="InterPro" id="IPR005790">
    <property type="entry name" value="DNA_polIII_delta"/>
</dbReference>
<evidence type="ECO:0000256" key="3">
    <source>
        <dbReference type="ARBA" id="ARBA00022705"/>
    </source>
</evidence>
<protein>
    <recommendedName>
        <fullName evidence="9">DNA polymerase III subunit delta</fullName>
    </recommendedName>
</protein>
<evidence type="ECO:0000256" key="1">
    <source>
        <dbReference type="ARBA" id="ARBA00022679"/>
    </source>
</evidence>
<evidence type="ECO:0000259" key="5">
    <source>
        <dbReference type="Pfam" id="PF06144"/>
    </source>
</evidence>
<feature type="domain" description="DNA polymerase III delta subunit-like C-terminal" evidence="6">
    <location>
        <begin position="226"/>
        <end position="310"/>
    </location>
</feature>
<evidence type="ECO:0000313" key="8">
    <source>
        <dbReference type="Proteomes" id="UP000718793"/>
    </source>
</evidence>
<feature type="domain" description="DNA polymerase III delta N-terminal" evidence="5">
    <location>
        <begin position="3"/>
        <end position="118"/>
    </location>
</feature>
<dbReference type="NCBIfam" id="TIGR01128">
    <property type="entry name" value="holA"/>
    <property type="match status" value="1"/>
</dbReference>
<proteinExistence type="predicted"/>
<dbReference type="InterPro" id="IPR048466">
    <property type="entry name" value="DNA_pol3_delta-like_C"/>
</dbReference>
<gene>
    <name evidence="7" type="ORF">KQ875_02010</name>
</gene>
<keyword evidence="8" id="KW-1185">Reference proteome</keyword>
<reference evidence="7" key="1">
    <citation type="submission" date="2021-06" db="EMBL/GenBank/DDBJ databases">
        <title>Novel Mycoplasma species detected in California sea lions (Zalophus californianus) from the USA.</title>
        <authorList>
            <person name="Volokhov D.V."/>
            <person name="Furtak V.A."/>
            <person name="Zagorodnyaya T.A."/>
        </authorList>
    </citation>
    <scope>NUCLEOTIDE SEQUENCE [LARGE SCALE GENOMIC DNA]</scope>
    <source>
        <strain evidence="7">CSL 5346</strain>
    </source>
</reference>